<organism evidence="2 3">
    <name type="scientific">Paracoccidioides brasiliensis</name>
    <dbReference type="NCBI Taxonomy" id="121759"/>
    <lineage>
        <taxon>Eukaryota</taxon>
        <taxon>Fungi</taxon>
        <taxon>Dikarya</taxon>
        <taxon>Ascomycota</taxon>
        <taxon>Pezizomycotina</taxon>
        <taxon>Eurotiomycetes</taxon>
        <taxon>Eurotiomycetidae</taxon>
        <taxon>Onygenales</taxon>
        <taxon>Ajellomycetaceae</taxon>
        <taxon>Paracoccidioides</taxon>
    </lineage>
</organism>
<dbReference type="VEuPathDB" id="FungiDB:PABG_06542"/>
<dbReference type="EMBL" id="LZYO01000045">
    <property type="protein sequence ID" value="ODH40017.1"/>
    <property type="molecule type" value="Genomic_DNA"/>
</dbReference>
<proteinExistence type="predicted"/>
<evidence type="ECO:0000256" key="1">
    <source>
        <dbReference type="SAM" id="MobiDB-lite"/>
    </source>
</evidence>
<reference evidence="2 3" key="1">
    <citation type="submission" date="2016-06" db="EMBL/GenBank/DDBJ databases">
        <authorList>
            <person name="Kjaerup R.B."/>
            <person name="Dalgaard T.S."/>
            <person name="Juul-Madsen H.R."/>
        </authorList>
    </citation>
    <scope>NUCLEOTIDE SEQUENCE [LARGE SCALE GENOMIC DNA]</scope>
    <source>
        <strain evidence="2 3">Pb300</strain>
    </source>
</reference>
<sequence length="631" mass="71526">MNEEWVDVGPASGSDLFTRPNEHPVQRRQSDIHTDTFYQKMSKRAADLLTSRRPAPIFHTNMGGIKMNAVFANALSPENRQEFNCRACAHFMNKCGDLCLVDESTGKLIPLFWTDNVQSLPGVFQDSVKAINQLFDGRTVGREFRITKERCRYLGVEEKGGFKHMAFDLPSCRSEILPAAVARTMPPTNEQREMLQRILNDYSRETVRRVASLLQENRLPYANAHKGAISWLLDVQKARGVLIDSDTTSATERHNIQTHVAASAFIGCLHQLRSGALSKLLDGVQEGKHFNELERQWRTLCDPTMYMRPQQPPKAGNIAVAEKLFAELGLTKDDMRRKYLTPSQIPDEVYMYRETQASVQTPKEDKRTTATGGIFADVVPRSLVPKSMAEMDPPKSISFSNFIRTVLPTARGVELQIKAEEYLYFFITGYPDSKPLMQWHTADNVISPYTFTRPVATIQYNLPPGWTRVSAIIPFPHLWDSLPATKTFPLAASDSTEFNHQHRKHGFTYLLCLNGIQATKDKMGLCLFPSMLKSEFHPVRATIEAYSHDGEIDREDGCAYVGGICVSRSSSPHTKRVYRVLGIHISHLDCTSNRLWIEFLNVRNRWLNLGKLAFLYPIAICKRTRLNLGLL</sequence>
<dbReference type="AlphaFoldDB" id="A0A1D2JKS3"/>
<protein>
    <submittedName>
        <fullName evidence="2">Uncharacterized protein</fullName>
    </submittedName>
</protein>
<comment type="caution">
    <text evidence="2">The sequence shown here is derived from an EMBL/GenBank/DDBJ whole genome shotgun (WGS) entry which is preliminary data.</text>
</comment>
<gene>
    <name evidence="2" type="ORF">ACO22_01716</name>
</gene>
<accession>A0A1D2JKS3</accession>
<evidence type="ECO:0000313" key="2">
    <source>
        <dbReference type="EMBL" id="ODH40017.1"/>
    </source>
</evidence>
<dbReference type="VEuPathDB" id="FungiDB:PADG_08004"/>
<evidence type="ECO:0000313" key="3">
    <source>
        <dbReference type="Proteomes" id="UP000242814"/>
    </source>
</evidence>
<dbReference type="Proteomes" id="UP000242814">
    <property type="component" value="Unassembled WGS sequence"/>
</dbReference>
<feature type="compositionally biased region" description="Basic and acidic residues" evidence="1">
    <location>
        <begin position="20"/>
        <end position="32"/>
    </location>
</feature>
<feature type="region of interest" description="Disordered" evidence="1">
    <location>
        <begin position="1"/>
        <end position="32"/>
    </location>
</feature>
<name>A0A1D2JKS3_PARBR</name>